<gene>
    <name evidence="3" type="ORF">C8263_08520</name>
</gene>
<dbReference type="EMBL" id="PYSV01000007">
    <property type="protein sequence ID" value="PTA68111.1"/>
    <property type="molecule type" value="Genomic_DNA"/>
</dbReference>
<feature type="transmembrane region" description="Helical" evidence="1">
    <location>
        <begin position="280"/>
        <end position="300"/>
    </location>
</feature>
<dbReference type="SMART" id="SM00267">
    <property type="entry name" value="GGDEF"/>
    <property type="match status" value="1"/>
</dbReference>
<evidence type="ECO:0000256" key="1">
    <source>
        <dbReference type="SAM" id="Phobius"/>
    </source>
</evidence>
<dbReference type="PANTHER" id="PTHR46663">
    <property type="entry name" value="DIGUANYLATE CYCLASE DGCT-RELATED"/>
    <property type="match status" value="1"/>
</dbReference>
<feature type="transmembrane region" description="Helical" evidence="1">
    <location>
        <begin position="182"/>
        <end position="200"/>
    </location>
</feature>
<accession>A0A2T3W875</accession>
<evidence type="ECO:0000259" key="2">
    <source>
        <dbReference type="PROSITE" id="PS50887"/>
    </source>
</evidence>
<dbReference type="PANTHER" id="PTHR46663:SF4">
    <property type="entry name" value="DIGUANYLATE CYCLASE DGCT-RELATED"/>
    <property type="match status" value="1"/>
</dbReference>
<feature type="transmembrane region" description="Helical" evidence="1">
    <location>
        <begin position="148"/>
        <end position="170"/>
    </location>
</feature>
<feature type="transmembrane region" description="Helical" evidence="1">
    <location>
        <begin position="29"/>
        <end position="48"/>
    </location>
</feature>
<dbReference type="InterPro" id="IPR043128">
    <property type="entry name" value="Rev_trsase/Diguanyl_cyclase"/>
</dbReference>
<protein>
    <recommendedName>
        <fullName evidence="2">GGDEF domain-containing protein</fullName>
    </recommendedName>
</protein>
<feature type="transmembrane region" description="Helical" evidence="1">
    <location>
        <begin position="256"/>
        <end position="274"/>
    </location>
</feature>
<sequence>MLLGVAALYSALLLGLRLGAQDSHAVDVLYLLILLLCAAVAWQAFARARGAARRVLGWGVLSLSALAAGEAAWVLLFDLPGREAPDLSVADAGYLLYYVGLLGLLLLGPGRGRNPAALLDSLTVGLVMAQVSWVLAVVPLLQDPGSTVVFRALNLGYVGLDIVMLVLVLFTLRQPLSFTRWPLLLGLLAYVVADLLYFNLGRLYQPRGPIDLLWAWGAAGQALGIVWLASPGALSAGVDRAGPRRASARLDTVLRALPYAAVLTSCALLVLYGPQNTLTGRGVVLLTAAVFGVVTLRQALSHAESLRLNRQLRAQAEELRLSQAQMEHRAFHDGLTGLLNRAGFYRALRAALPGGAAVLLLDLDGFKPVNDAHGHAAGDEVLRVVAQRLAACGAPHFQAARLGGDEFALLGPASQSPQAAQALAERVVAAVAEPVTLSGGAQVQVTGSVGLARMDGTGASEDSLVRQADAAMYRAKRAGGGRSAALVRVPGEAAC</sequence>
<dbReference type="InterPro" id="IPR052163">
    <property type="entry name" value="DGC-Regulatory_Protein"/>
</dbReference>
<dbReference type="Gene3D" id="3.30.70.270">
    <property type="match status" value="1"/>
</dbReference>
<dbReference type="Proteomes" id="UP000240317">
    <property type="component" value="Unassembled WGS sequence"/>
</dbReference>
<name>A0A2T3W875_9DEIO</name>
<dbReference type="CDD" id="cd01949">
    <property type="entry name" value="GGDEF"/>
    <property type="match status" value="1"/>
</dbReference>
<feature type="transmembrane region" description="Helical" evidence="1">
    <location>
        <begin position="88"/>
        <end position="107"/>
    </location>
</feature>
<feature type="transmembrane region" description="Helical" evidence="1">
    <location>
        <begin position="212"/>
        <end position="235"/>
    </location>
</feature>
<evidence type="ECO:0000313" key="4">
    <source>
        <dbReference type="Proteomes" id="UP000240317"/>
    </source>
</evidence>
<dbReference type="Pfam" id="PF00990">
    <property type="entry name" value="GGDEF"/>
    <property type="match status" value="1"/>
</dbReference>
<feature type="transmembrane region" description="Helical" evidence="1">
    <location>
        <begin position="119"/>
        <end position="142"/>
    </location>
</feature>
<proteinExistence type="predicted"/>
<feature type="transmembrane region" description="Helical" evidence="1">
    <location>
        <begin position="55"/>
        <end position="76"/>
    </location>
</feature>
<dbReference type="NCBIfam" id="TIGR00254">
    <property type="entry name" value="GGDEF"/>
    <property type="match status" value="1"/>
</dbReference>
<organism evidence="3 4">
    <name type="scientific">Deinococcus arcticus</name>
    <dbReference type="NCBI Taxonomy" id="2136176"/>
    <lineage>
        <taxon>Bacteria</taxon>
        <taxon>Thermotogati</taxon>
        <taxon>Deinococcota</taxon>
        <taxon>Deinococci</taxon>
        <taxon>Deinococcales</taxon>
        <taxon>Deinococcaceae</taxon>
        <taxon>Deinococcus</taxon>
    </lineage>
</organism>
<keyword evidence="1" id="KW-0472">Membrane</keyword>
<dbReference type="AlphaFoldDB" id="A0A2T3W875"/>
<feature type="domain" description="GGDEF" evidence="2">
    <location>
        <begin position="354"/>
        <end position="488"/>
    </location>
</feature>
<keyword evidence="1" id="KW-0812">Transmembrane</keyword>
<reference evidence="3 4" key="1">
    <citation type="submission" date="2018-03" db="EMBL/GenBank/DDBJ databases">
        <title>Draft genome of Deinococcus sp. OD32.</title>
        <authorList>
            <person name="Wang X.-P."/>
            <person name="Du Z.-J."/>
        </authorList>
    </citation>
    <scope>NUCLEOTIDE SEQUENCE [LARGE SCALE GENOMIC DNA]</scope>
    <source>
        <strain evidence="3 4">OD32</strain>
    </source>
</reference>
<dbReference type="SUPFAM" id="SSF55073">
    <property type="entry name" value="Nucleotide cyclase"/>
    <property type="match status" value="1"/>
</dbReference>
<keyword evidence="1" id="KW-1133">Transmembrane helix</keyword>
<evidence type="ECO:0000313" key="3">
    <source>
        <dbReference type="EMBL" id="PTA68111.1"/>
    </source>
</evidence>
<dbReference type="PROSITE" id="PS50887">
    <property type="entry name" value="GGDEF"/>
    <property type="match status" value="1"/>
</dbReference>
<dbReference type="InterPro" id="IPR029787">
    <property type="entry name" value="Nucleotide_cyclase"/>
</dbReference>
<dbReference type="InterPro" id="IPR000160">
    <property type="entry name" value="GGDEF_dom"/>
</dbReference>
<keyword evidence="4" id="KW-1185">Reference proteome</keyword>
<comment type="caution">
    <text evidence="3">The sequence shown here is derived from an EMBL/GenBank/DDBJ whole genome shotgun (WGS) entry which is preliminary data.</text>
</comment>